<reference evidence="2" key="1">
    <citation type="journal article" date="2020" name="Fungal Divers.">
        <title>Resolving the Mortierellaceae phylogeny through synthesis of multi-gene phylogenetics and phylogenomics.</title>
        <authorList>
            <person name="Vandepol N."/>
            <person name="Liber J."/>
            <person name="Desiro A."/>
            <person name="Na H."/>
            <person name="Kennedy M."/>
            <person name="Barry K."/>
            <person name="Grigoriev I.V."/>
            <person name="Miller A.N."/>
            <person name="O'Donnell K."/>
            <person name="Stajich J.E."/>
            <person name="Bonito G."/>
        </authorList>
    </citation>
    <scope>NUCLEOTIDE SEQUENCE</scope>
    <source>
        <strain evidence="2">BC1065</strain>
    </source>
</reference>
<evidence type="ECO:0000313" key="2">
    <source>
        <dbReference type="EMBL" id="KAG0262352.1"/>
    </source>
</evidence>
<accession>A0A9P6U697</accession>
<feature type="region of interest" description="Disordered" evidence="1">
    <location>
        <begin position="34"/>
        <end position="96"/>
    </location>
</feature>
<dbReference type="OrthoDB" id="2413181at2759"/>
<gene>
    <name evidence="2" type="ORF">DFQ27_002424</name>
</gene>
<name>A0A9P6U697_9FUNG</name>
<evidence type="ECO:0000313" key="3">
    <source>
        <dbReference type="Proteomes" id="UP000807716"/>
    </source>
</evidence>
<protein>
    <submittedName>
        <fullName evidence="2">Uncharacterized protein</fullName>
    </submittedName>
</protein>
<proteinExistence type="predicted"/>
<dbReference type="Proteomes" id="UP000807716">
    <property type="component" value="Unassembled WGS sequence"/>
</dbReference>
<evidence type="ECO:0000256" key="1">
    <source>
        <dbReference type="SAM" id="MobiDB-lite"/>
    </source>
</evidence>
<organism evidence="2 3">
    <name type="scientific">Actinomortierella ambigua</name>
    <dbReference type="NCBI Taxonomy" id="1343610"/>
    <lineage>
        <taxon>Eukaryota</taxon>
        <taxon>Fungi</taxon>
        <taxon>Fungi incertae sedis</taxon>
        <taxon>Mucoromycota</taxon>
        <taxon>Mortierellomycotina</taxon>
        <taxon>Mortierellomycetes</taxon>
        <taxon>Mortierellales</taxon>
        <taxon>Mortierellaceae</taxon>
        <taxon>Actinomortierella</taxon>
    </lineage>
</organism>
<keyword evidence="3" id="KW-1185">Reference proteome</keyword>
<comment type="caution">
    <text evidence="2">The sequence shown here is derived from an EMBL/GenBank/DDBJ whole genome shotgun (WGS) entry which is preliminary data.</text>
</comment>
<sequence length="221" mass="24431">MQATGNYVEYGTGNMLNIDVGTIKRKMDSNEYDGESQFEMQPNCKRTRNPWSGPFDSSMEVTMAPQTPNQQGSPWSKTGAVPMQHPQQQQQQQQHPSMFGFQTPDSIQPSVSTSPAQFVSNNMSMMMMDTSMAEDGPSTHSITTVTPLMPSAMPAGAAPTASTMSSAPVDSKQEYVPIHGRSMEIPSYARVPLNEIRKYREQRWSSCIYSADARIGQGMML</sequence>
<feature type="compositionally biased region" description="Polar residues" evidence="1">
    <location>
        <begin position="64"/>
        <end position="76"/>
    </location>
</feature>
<feature type="compositionally biased region" description="Low complexity" evidence="1">
    <location>
        <begin position="84"/>
        <end position="96"/>
    </location>
</feature>
<dbReference type="EMBL" id="JAAAJB010000190">
    <property type="protein sequence ID" value="KAG0262352.1"/>
    <property type="molecule type" value="Genomic_DNA"/>
</dbReference>
<dbReference type="AlphaFoldDB" id="A0A9P6U697"/>